<organism evidence="11 12">
    <name type="scientific">Colletotrichum orbiculare (strain 104-T / ATCC 96160 / CBS 514.97 / LARS 414 / MAFF 240422)</name>
    <name type="common">Cucumber anthracnose fungus</name>
    <name type="synonym">Colletotrichum lagenarium</name>
    <dbReference type="NCBI Taxonomy" id="1213857"/>
    <lineage>
        <taxon>Eukaryota</taxon>
        <taxon>Fungi</taxon>
        <taxon>Dikarya</taxon>
        <taxon>Ascomycota</taxon>
        <taxon>Pezizomycotina</taxon>
        <taxon>Sordariomycetes</taxon>
        <taxon>Hypocreomycetidae</taxon>
        <taxon>Glomerellales</taxon>
        <taxon>Glomerellaceae</taxon>
        <taxon>Colletotrichum</taxon>
        <taxon>Colletotrichum orbiculare species complex</taxon>
    </lineage>
</organism>
<dbReference type="Pfam" id="PF00840">
    <property type="entry name" value="Glyco_hydro_7"/>
    <property type="match status" value="1"/>
</dbReference>
<dbReference type="Proteomes" id="UP000014480">
    <property type="component" value="Unassembled WGS sequence"/>
</dbReference>
<evidence type="ECO:0000256" key="10">
    <source>
        <dbReference type="SAM" id="SignalP"/>
    </source>
</evidence>
<evidence type="ECO:0000256" key="7">
    <source>
        <dbReference type="ARBA" id="ARBA00023295"/>
    </source>
</evidence>
<keyword evidence="4 9" id="KW-0378">Hydrolase</keyword>
<comment type="caution">
    <text evidence="11">The sequence shown here is derived from an EMBL/GenBank/DDBJ whole genome shotgun (WGS) entry which is preliminary data.</text>
</comment>
<dbReference type="PANTHER" id="PTHR33753">
    <property type="entry name" value="1,4-BETA-D-GLUCAN CELLOBIOHYDROLASE B"/>
    <property type="match status" value="1"/>
</dbReference>
<evidence type="ECO:0000256" key="8">
    <source>
        <dbReference type="ARBA" id="ARBA00023326"/>
    </source>
</evidence>
<evidence type="ECO:0000256" key="2">
    <source>
        <dbReference type="ARBA" id="ARBA00006044"/>
    </source>
</evidence>
<dbReference type="PRINTS" id="PR00734">
    <property type="entry name" value="GLHYDRLASE7"/>
</dbReference>
<keyword evidence="6" id="KW-0119">Carbohydrate metabolism</keyword>
<evidence type="ECO:0000256" key="5">
    <source>
        <dbReference type="ARBA" id="ARBA00023001"/>
    </source>
</evidence>
<dbReference type="GO" id="GO:0030245">
    <property type="term" value="P:cellulose catabolic process"/>
    <property type="evidence" value="ECO:0007669"/>
    <property type="project" value="UniProtKB-KW"/>
</dbReference>
<dbReference type="PANTHER" id="PTHR33753:SF2">
    <property type="entry name" value="GLYCOSIDE HYDROLASE FAMILY 7 PROTEIN"/>
    <property type="match status" value="1"/>
</dbReference>
<dbReference type="InterPro" id="IPR037019">
    <property type="entry name" value="Glyco_hydro_7_sf"/>
</dbReference>
<reference evidence="12" key="2">
    <citation type="journal article" date="2019" name="Mol. Plant Microbe Interact.">
        <title>Genome sequence resources for four phytopathogenic fungi from the Colletotrichum orbiculare species complex.</title>
        <authorList>
            <person name="Gan P."/>
            <person name="Tsushima A."/>
            <person name="Narusaka M."/>
            <person name="Narusaka Y."/>
            <person name="Takano Y."/>
            <person name="Kubo Y."/>
            <person name="Shirasu K."/>
        </authorList>
    </citation>
    <scope>GENOME REANNOTATION</scope>
    <source>
        <strain evidence="12">104-T / ATCC 96160 / CBS 514.97 / LARS 414 / MAFF 240422</strain>
    </source>
</reference>
<dbReference type="SUPFAM" id="SSF49899">
    <property type="entry name" value="Concanavalin A-like lectins/glucanases"/>
    <property type="match status" value="1"/>
</dbReference>
<evidence type="ECO:0000256" key="4">
    <source>
        <dbReference type="ARBA" id="ARBA00022801"/>
    </source>
</evidence>
<dbReference type="InterPro" id="IPR013320">
    <property type="entry name" value="ConA-like_dom_sf"/>
</dbReference>
<keyword evidence="8 9" id="KW-0624">Polysaccharide degradation</keyword>
<reference evidence="12" key="1">
    <citation type="journal article" date="2013" name="New Phytol.">
        <title>Comparative genomic and transcriptomic analyses reveal the hemibiotrophic stage shift of Colletotrichum fungi.</title>
        <authorList>
            <person name="Gan P."/>
            <person name="Ikeda K."/>
            <person name="Irieda H."/>
            <person name="Narusaka M."/>
            <person name="O'Connell R.J."/>
            <person name="Narusaka Y."/>
            <person name="Takano Y."/>
            <person name="Kubo Y."/>
            <person name="Shirasu K."/>
        </authorList>
    </citation>
    <scope>NUCLEOTIDE SEQUENCE [LARGE SCALE GENOMIC DNA]</scope>
    <source>
        <strain evidence="12">104-T / ATCC 96160 / CBS 514.97 / LARS 414 / MAFF 240422</strain>
    </source>
</reference>
<gene>
    <name evidence="11" type="primary">cbhA</name>
    <name evidence="11" type="ORF">Cob_v008834</name>
</gene>
<dbReference type="AlphaFoldDB" id="A0A484FL57"/>
<dbReference type="GO" id="GO:0016162">
    <property type="term" value="F:cellulose 1,4-beta-cellobiosidase activity"/>
    <property type="evidence" value="ECO:0007669"/>
    <property type="project" value="UniProtKB-EC"/>
</dbReference>
<comment type="similarity">
    <text evidence="2 9">Belongs to the glycosyl hydrolase 7 (cellulase C) family.</text>
</comment>
<proteinExistence type="inferred from homology"/>
<sequence>MYHSTFLVILSTVHLVVTQKIGDLQEEIHPKLSWTRCNASTCDTVQGEITVDAEFRWIHVVDDHRSCFERQEWQTDQCNSTQSCTDRCAVDGAYYPGYGIATNGDTLSQRYDTPIDFSRSRNSRVFLLEESGDRYQTFTLLDNEIAFDVDLSTVPCGLNAALHFLAMDADGGLERFPDNEAGARYGTGYCNADCPRSLRFVGGEANFDGWTPSESDALHGQGSRGACCPEFDVWNSNSRAFQTTSKLCQRRTPFYFVCQDEVCDNGERAVTCDPEGCDYNPYRLGARDFYGQGKTVDTSRKFTVVTRFSKDKITKFFLQDGKKIETPAPAISNIPDGDDLSEEYCRAKAEAFQERNFFLALGGSAAQNDVLRRPMVMALSIQDDYYAWNVWLDSVYPTEAGDQPGGPRGPCVWQDNNPDVGTLRPDWQQAKVAWSNIRFGPIGSTVDVDENLCESIIPEMSTEYTCLPKMFLYRR</sequence>
<keyword evidence="5 9" id="KW-0136">Cellulose degradation</keyword>
<name>A0A484FL57_COLOR</name>
<accession>A0A484FL57</accession>
<evidence type="ECO:0000256" key="1">
    <source>
        <dbReference type="ARBA" id="ARBA00001641"/>
    </source>
</evidence>
<dbReference type="InterPro" id="IPR001722">
    <property type="entry name" value="Glyco_hydro_7"/>
</dbReference>
<dbReference type="OrthoDB" id="4563100at2759"/>
<keyword evidence="7 9" id="KW-0326">Glycosidase</keyword>
<feature type="chain" id="PRO_5019827547" description="Glucanase" evidence="10">
    <location>
        <begin position="19"/>
        <end position="475"/>
    </location>
</feature>
<evidence type="ECO:0000256" key="9">
    <source>
        <dbReference type="RuleBase" id="RU361164"/>
    </source>
</evidence>
<evidence type="ECO:0000256" key="3">
    <source>
        <dbReference type="ARBA" id="ARBA00022729"/>
    </source>
</evidence>
<keyword evidence="3 10" id="KW-0732">Signal</keyword>
<dbReference type="EC" id="3.2.1.-" evidence="9"/>
<keyword evidence="12" id="KW-1185">Reference proteome</keyword>
<dbReference type="STRING" id="1213857.A0A484FL57"/>
<feature type="signal peptide" evidence="10">
    <location>
        <begin position="1"/>
        <end position="18"/>
    </location>
</feature>
<evidence type="ECO:0000313" key="12">
    <source>
        <dbReference type="Proteomes" id="UP000014480"/>
    </source>
</evidence>
<evidence type="ECO:0000313" key="11">
    <source>
        <dbReference type="EMBL" id="TDZ18224.1"/>
    </source>
</evidence>
<comment type="catalytic activity">
    <reaction evidence="1">
        <text>Hydrolysis of (1-&gt;4)-beta-D-glucosidic linkages in cellulose and cellotetraose, releasing cellobiose from the non-reducing ends of the chains.</text>
        <dbReference type="EC" id="3.2.1.91"/>
    </reaction>
</comment>
<dbReference type="Gene3D" id="2.70.100.10">
    <property type="entry name" value="Glycoside hydrolase, family 7, domain"/>
    <property type="match status" value="1"/>
</dbReference>
<dbReference type="EMBL" id="AMCV02000025">
    <property type="protein sequence ID" value="TDZ18224.1"/>
    <property type="molecule type" value="Genomic_DNA"/>
</dbReference>
<protein>
    <recommendedName>
        <fullName evidence="9">Glucanase</fullName>
        <ecNumber evidence="9">3.2.1.-</ecNumber>
    </recommendedName>
</protein>
<evidence type="ECO:0000256" key="6">
    <source>
        <dbReference type="ARBA" id="ARBA00023277"/>
    </source>
</evidence>